<reference evidence="7 8" key="1">
    <citation type="submission" date="2024-09" db="EMBL/GenBank/DDBJ databases">
        <authorList>
            <person name="Sun Q."/>
            <person name="Mori K."/>
        </authorList>
    </citation>
    <scope>NUCLEOTIDE SEQUENCE [LARGE SCALE GENOMIC DNA]</scope>
    <source>
        <strain evidence="7 8">TBRC 5777</strain>
    </source>
</reference>
<dbReference type="Gene3D" id="3.20.20.30">
    <property type="entry name" value="Luciferase-like domain"/>
    <property type="match status" value="1"/>
</dbReference>
<comment type="caution">
    <text evidence="7">The sequence shown here is derived from an EMBL/GenBank/DDBJ whole genome shotgun (WGS) entry which is preliminary data.</text>
</comment>
<dbReference type="Proteomes" id="UP001589865">
    <property type="component" value="Unassembled WGS sequence"/>
</dbReference>
<dbReference type="SUPFAM" id="SSF51679">
    <property type="entry name" value="Bacterial luciferase-like"/>
    <property type="match status" value="1"/>
</dbReference>
<evidence type="ECO:0000256" key="4">
    <source>
        <dbReference type="ARBA" id="ARBA00023033"/>
    </source>
</evidence>
<keyword evidence="1" id="KW-0285">Flavoprotein</keyword>
<dbReference type="InterPro" id="IPR051260">
    <property type="entry name" value="Diverse_substr_monoxygenases"/>
</dbReference>
<accession>A0ABV6JW08</accession>
<proteinExistence type="inferred from homology"/>
<dbReference type="RefSeq" id="WP_377045581.1">
    <property type="nucleotide sequence ID" value="NZ_JBHLUN010000011.1"/>
</dbReference>
<dbReference type="NCBIfam" id="TIGR03860">
    <property type="entry name" value="FMN_nitrolo"/>
    <property type="match status" value="1"/>
</dbReference>
<sequence>MPKRFHLGWFANFSAGEWNQPFSAADPSWDGRLYLDMAQAMERACFDYIMLEDTLMVSEAWGGTAEATLRHALQAPKHDPLPLAAMIAAATTRLGVVATMSTMAYPPFLLARLASTIDSLSGGRFGWNIVTSGEDSAAQNLGLEALPPREARYDMADEYVELVRQLFDSWQPDAVVLDRESGVFADHRKVAPIHFEGKYFRSRGPLNTVRSPQGRPVFVQAGGSPRGREFAARTADSIIATANGVEGMKRYRDDVRARAAAAGRDPDSIKVLFLIYPVLGETPEEAEARYSRMVNAPWFIEASLAAMGTVTDIDFSRFDLDQELPHLTTNGEQGSLDKFAQWGSGKTLRQLASERYDGGLRLVGTPDAIAAQMGEAMEAIGGDGFLISTPFQRTSRRAVVEITEGLVPALQRRGLVRTRYEHAMLRDTLAEF</sequence>
<keyword evidence="8" id="KW-1185">Reference proteome</keyword>
<evidence type="ECO:0000313" key="8">
    <source>
        <dbReference type="Proteomes" id="UP001589865"/>
    </source>
</evidence>
<dbReference type="PANTHER" id="PTHR30011">
    <property type="entry name" value="ALKANESULFONATE MONOOXYGENASE-RELATED"/>
    <property type="match status" value="1"/>
</dbReference>
<evidence type="ECO:0000256" key="3">
    <source>
        <dbReference type="ARBA" id="ARBA00023002"/>
    </source>
</evidence>
<dbReference type="InterPro" id="IPR011251">
    <property type="entry name" value="Luciferase-like_dom"/>
</dbReference>
<evidence type="ECO:0000256" key="1">
    <source>
        <dbReference type="ARBA" id="ARBA00022630"/>
    </source>
</evidence>
<dbReference type="PIRSF" id="PIRSF000337">
    <property type="entry name" value="NTA_MOA"/>
    <property type="match status" value="1"/>
</dbReference>
<feature type="domain" description="Luciferase-like" evidence="6">
    <location>
        <begin position="34"/>
        <end position="382"/>
    </location>
</feature>
<dbReference type="InterPro" id="IPR036661">
    <property type="entry name" value="Luciferase-like_sf"/>
</dbReference>
<keyword evidence="2" id="KW-0288">FMN</keyword>
<protein>
    <submittedName>
        <fullName evidence="7">NtaA/DmoA family FMN-dependent monooxygenase</fullName>
        <ecNumber evidence="7">1.14.-.-</ecNumber>
    </submittedName>
</protein>
<evidence type="ECO:0000259" key="6">
    <source>
        <dbReference type="Pfam" id="PF00296"/>
    </source>
</evidence>
<gene>
    <name evidence="7" type="ORF">ACFFGY_16375</name>
</gene>
<evidence type="ECO:0000256" key="2">
    <source>
        <dbReference type="ARBA" id="ARBA00022643"/>
    </source>
</evidence>
<dbReference type="InterPro" id="IPR016215">
    <property type="entry name" value="NTA_MOA"/>
</dbReference>
<comment type="similarity">
    <text evidence="5">Belongs to the NtaA/SnaA/DszA monooxygenase family.</text>
</comment>
<organism evidence="7 8">
    <name type="scientific">Roseomonas elaeocarpi</name>
    <dbReference type="NCBI Taxonomy" id="907779"/>
    <lineage>
        <taxon>Bacteria</taxon>
        <taxon>Pseudomonadati</taxon>
        <taxon>Pseudomonadota</taxon>
        <taxon>Alphaproteobacteria</taxon>
        <taxon>Acetobacterales</taxon>
        <taxon>Roseomonadaceae</taxon>
        <taxon>Roseomonas</taxon>
    </lineage>
</organism>
<dbReference type="Pfam" id="PF00296">
    <property type="entry name" value="Bac_luciferase"/>
    <property type="match status" value="1"/>
</dbReference>
<dbReference type="PANTHER" id="PTHR30011:SF16">
    <property type="entry name" value="C2H2 FINGER DOMAIN TRANSCRIPTION FACTOR (EUROFUNG)-RELATED"/>
    <property type="match status" value="1"/>
</dbReference>
<dbReference type="EMBL" id="JBHLUN010000011">
    <property type="protein sequence ID" value="MFC0409829.1"/>
    <property type="molecule type" value="Genomic_DNA"/>
</dbReference>
<keyword evidence="4 7" id="KW-0503">Monooxygenase</keyword>
<dbReference type="EC" id="1.14.-.-" evidence="7"/>
<keyword evidence="3 7" id="KW-0560">Oxidoreductase</keyword>
<evidence type="ECO:0000313" key="7">
    <source>
        <dbReference type="EMBL" id="MFC0409829.1"/>
    </source>
</evidence>
<dbReference type="GO" id="GO:0004497">
    <property type="term" value="F:monooxygenase activity"/>
    <property type="evidence" value="ECO:0007669"/>
    <property type="project" value="UniProtKB-KW"/>
</dbReference>
<evidence type="ECO:0000256" key="5">
    <source>
        <dbReference type="ARBA" id="ARBA00033748"/>
    </source>
</evidence>
<name>A0ABV6JW08_9PROT</name>